<keyword evidence="3 10" id="KW-0808">Transferase</keyword>
<dbReference type="InterPro" id="IPR049551">
    <property type="entry name" value="PKS_DH_C"/>
</dbReference>
<dbReference type="InterPro" id="IPR032821">
    <property type="entry name" value="PKS_assoc"/>
</dbReference>
<evidence type="ECO:0000256" key="2">
    <source>
        <dbReference type="ARBA" id="ARBA00022553"/>
    </source>
</evidence>
<dbReference type="SUPFAM" id="SSF53901">
    <property type="entry name" value="Thiolase-like"/>
    <property type="match status" value="2"/>
</dbReference>
<dbReference type="PROSITE" id="PS00606">
    <property type="entry name" value="KS3_1"/>
    <property type="match status" value="2"/>
</dbReference>
<dbReference type="InterPro" id="IPR014030">
    <property type="entry name" value="Ketoacyl_synth_N"/>
</dbReference>
<dbReference type="InterPro" id="IPR014043">
    <property type="entry name" value="Acyl_transferase_dom"/>
</dbReference>
<dbReference type="Pfam" id="PF00550">
    <property type="entry name" value="PP-binding"/>
    <property type="match status" value="2"/>
</dbReference>
<dbReference type="InterPro" id="IPR009081">
    <property type="entry name" value="PP-bd_ACP"/>
</dbReference>
<dbReference type="SUPFAM" id="SSF51735">
    <property type="entry name" value="NAD(P)-binding Rossmann-fold domains"/>
    <property type="match status" value="2"/>
</dbReference>
<dbReference type="Gene3D" id="3.40.366.10">
    <property type="entry name" value="Malonyl-Coenzyme A Acyl Carrier Protein, domain 2"/>
    <property type="match status" value="1"/>
</dbReference>
<feature type="region of interest" description="Disordered" evidence="6">
    <location>
        <begin position="1547"/>
        <end position="1566"/>
    </location>
</feature>
<feature type="domain" description="PKS/mFAS DH" evidence="9">
    <location>
        <begin position="2298"/>
        <end position="2578"/>
    </location>
</feature>
<dbReference type="Pfam" id="PF14765">
    <property type="entry name" value="PS-DH"/>
    <property type="match status" value="1"/>
</dbReference>
<dbReference type="InterPro" id="IPR016035">
    <property type="entry name" value="Acyl_Trfase/lysoPLipase"/>
</dbReference>
<dbReference type="Pfam" id="PF21089">
    <property type="entry name" value="PKS_DH_N"/>
    <property type="match status" value="1"/>
</dbReference>
<dbReference type="Gene3D" id="1.10.1200.10">
    <property type="entry name" value="ACP-like"/>
    <property type="match status" value="2"/>
</dbReference>
<keyword evidence="2" id="KW-0597">Phosphoprotein</keyword>
<dbReference type="RefSeq" id="WP_185043133.1">
    <property type="nucleotide sequence ID" value="NZ_BAABFG010000005.1"/>
</dbReference>
<dbReference type="Pfam" id="PF16197">
    <property type="entry name" value="KAsynt_C_assoc"/>
    <property type="match status" value="1"/>
</dbReference>
<evidence type="ECO:0000256" key="5">
    <source>
        <dbReference type="PROSITE-ProRule" id="PRU01363"/>
    </source>
</evidence>
<dbReference type="InterPro" id="IPR016036">
    <property type="entry name" value="Malonyl_transacylase_ACP-bd"/>
</dbReference>
<evidence type="ECO:0000259" key="8">
    <source>
        <dbReference type="PROSITE" id="PS52004"/>
    </source>
</evidence>
<name>A0A7W7MAB5_9ACTN</name>
<dbReference type="InterPro" id="IPR036736">
    <property type="entry name" value="ACP-like_sf"/>
</dbReference>
<evidence type="ECO:0000313" key="11">
    <source>
        <dbReference type="Proteomes" id="UP000546162"/>
    </source>
</evidence>
<dbReference type="Gene3D" id="3.40.50.720">
    <property type="entry name" value="NAD(P)-binding Rossmann-like Domain"/>
    <property type="match status" value="1"/>
</dbReference>
<dbReference type="SUPFAM" id="SSF52151">
    <property type="entry name" value="FabD/lysophospholipase-like"/>
    <property type="match status" value="1"/>
</dbReference>
<dbReference type="Proteomes" id="UP000546162">
    <property type="component" value="Unassembled WGS sequence"/>
</dbReference>
<reference evidence="10 11" key="1">
    <citation type="submission" date="2020-08" db="EMBL/GenBank/DDBJ databases">
        <title>Sequencing the genomes of 1000 actinobacteria strains.</title>
        <authorList>
            <person name="Klenk H.-P."/>
        </authorList>
    </citation>
    <scope>NUCLEOTIDE SEQUENCE [LARGE SCALE GENOMIC DNA]</scope>
    <source>
        <strain evidence="10 11">DSM 45809</strain>
    </source>
</reference>
<dbReference type="InterPro" id="IPR014031">
    <property type="entry name" value="Ketoacyl_synth_C"/>
</dbReference>
<dbReference type="InterPro" id="IPR036291">
    <property type="entry name" value="NAD(P)-bd_dom_sf"/>
</dbReference>
<dbReference type="CDD" id="cd00833">
    <property type="entry name" value="PKS"/>
    <property type="match status" value="1"/>
</dbReference>
<dbReference type="InterPro" id="IPR020841">
    <property type="entry name" value="PKS_Beta-ketoAc_synthase_dom"/>
</dbReference>
<dbReference type="InterPro" id="IPR001227">
    <property type="entry name" value="Ac_transferase_dom_sf"/>
</dbReference>
<protein>
    <submittedName>
        <fullName evidence="10">Acyl transferase domain-containing protein/acyl carrier protein</fullName>
    </submittedName>
</protein>
<dbReference type="GO" id="GO:0005886">
    <property type="term" value="C:plasma membrane"/>
    <property type="evidence" value="ECO:0007669"/>
    <property type="project" value="TreeGrafter"/>
</dbReference>
<dbReference type="PROSITE" id="PS52019">
    <property type="entry name" value="PKS_MFAS_DH"/>
    <property type="match status" value="1"/>
</dbReference>
<feature type="region of interest" description="Disordered" evidence="6">
    <location>
        <begin position="935"/>
        <end position="954"/>
    </location>
</feature>
<dbReference type="PROSITE" id="PS52004">
    <property type="entry name" value="KS3_2"/>
    <property type="match status" value="2"/>
</dbReference>
<feature type="compositionally biased region" description="Pro residues" evidence="6">
    <location>
        <begin position="1557"/>
        <end position="1566"/>
    </location>
</feature>
<dbReference type="SMART" id="SM00825">
    <property type="entry name" value="PKS_KS"/>
    <property type="match status" value="1"/>
</dbReference>
<comment type="caution">
    <text evidence="10">The sequence shown here is derived from an EMBL/GenBank/DDBJ whole genome shotgun (WGS) entry which is preliminary data.</text>
</comment>
<evidence type="ECO:0000259" key="9">
    <source>
        <dbReference type="PROSITE" id="PS52019"/>
    </source>
</evidence>
<feature type="domain" description="Carrier" evidence="7">
    <location>
        <begin position="1674"/>
        <end position="1753"/>
    </location>
</feature>
<dbReference type="SUPFAM" id="SSF55048">
    <property type="entry name" value="Probable ACP-binding domain of malonyl-CoA ACP transacylase"/>
    <property type="match status" value="1"/>
</dbReference>
<dbReference type="SMART" id="SM00827">
    <property type="entry name" value="PKS_AT"/>
    <property type="match status" value="1"/>
</dbReference>
<dbReference type="SMART" id="SM00822">
    <property type="entry name" value="PKS_KR"/>
    <property type="match status" value="1"/>
</dbReference>
<keyword evidence="4" id="KW-0012">Acyltransferase</keyword>
<feature type="domain" description="Ketosynthase family 3 (KS3)" evidence="8">
    <location>
        <begin position="991"/>
        <end position="1494"/>
    </location>
</feature>
<dbReference type="GO" id="GO:0006633">
    <property type="term" value="P:fatty acid biosynthetic process"/>
    <property type="evidence" value="ECO:0007669"/>
    <property type="project" value="InterPro"/>
</dbReference>
<dbReference type="GO" id="GO:0005737">
    <property type="term" value="C:cytoplasm"/>
    <property type="evidence" value="ECO:0007669"/>
    <property type="project" value="TreeGrafter"/>
</dbReference>
<dbReference type="PROSITE" id="PS50075">
    <property type="entry name" value="CARRIER"/>
    <property type="match status" value="2"/>
</dbReference>
<evidence type="ECO:0000259" key="7">
    <source>
        <dbReference type="PROSITE" id="PS50075"/>
    </source>
</evidence>
<evidence type="ECO:0000313" key="10">
    <source>
        <dbReference type="EMBL" id="MBB4742817.1"/>
    </source>
</evidence>
<dbReference type="InterPro" id="IPR057326">
    <property type="entry name" value="KR_dom"/>
</dbReference>
<dbReference type="Pfam" id="PF00698">
    <property type="entry name" value="Acyl_transf_1"/>
    <property type="match status" value="1"/>
</dbReference>
<organism evidence="10 11">
    <name type="scientific">Actinoplanes octamycinicus</name>
    <dbReference type="NCBI Taxonomy" id="135948"/>
    <lineage>
        <taxon>Bacteria</taxon>
        <taxon>Bacillati</taxon>
        <taxon>Actinomycetota</taxon>
        <taxon>Actinomycetes</taxon>
        <taxon>Micromonosporales</taxon>
        <taxon>Micromonosporaceae</taxon>
        <taxon>Actinoplanes</taxon>
    </lineage>
</organism>
<comment type="caution">
    <text evidence="5">Lacks conserved residue(s) required for the propagation of feature annotation.</text>
</comment>
<evidence type="ECO:0000256" key="4">
    <source>
        <dbReference type="ARBA" id="ARBA00023315"/>
    </source>
</evidence>
<dbReference type="SUPFAM" id="SSF47336">
    <property type="entry name" value="ACP-like"/>
    <property type="match status" value="2"/>
</dbReference>
<evidence type="ECO:0000256" key="6">
    <source>
        <dbReference type="SAM" id="MobiDB-lite"/>
    </source>
</evidence>
<dbReference type="InterPro" id="IPR049552">
    <property type="entry name" value="PKS_DH_N"/>
</dbReference>
<feature type="domain" description="Ketosynthase family 3 (KS3)" evidence="8">
    <location>
        <begin position="5"/>
        <end position="469"/>
    </location>
</feature>
<dbReference type="InterPro" id="IPR018201">
    <property type="entry name" value="Ketoacyl_synth_AS"/>
</dbReference>
<feature type="domain" description="Carrier" evidence="7">
    <location>
        <begin position="1574"/>
        <end position="1653"/>
    </location>
</feature>
<feature type="region of interest" description="N-terminal hotdog fold" evidence="5">
    <location>
        <begin position="2298"/>
        <end position="2430"/>
    </location>
</feature>
<dbReference type="InterPro" id="IPR050091">
    <property type="entry name" value="PKS_NRPS_Biosynth_Enz"/>
</dbReference>
<dbReference type="PANTHER" id="PTHR43775:SF51">
    <property type="entry name" value="INACTIVE PHENOLPHTHIOCEROL SYNTHESIS POLYKETIDE SYNTHASE TYPE I PKS1-RELATED"/>
    <property type="match status" value="1"/>
</dbReference>
<dbReference type="InterPro" id="IPR013968">
    <property type="entry name" value="PKS_KR"/>
</dbReference>
<feature type="region of interest" description="C-terminal hotdog fold" evidence="5">
    <location>
        <begin position="2445"/>
        <end position="2578"/>
    </location>
</feature>
<dbReference type="Gene3D" id="3.40.47.10">
    <property type="match status" value="3"/>
</dbReference>
<proteinExistence type="predicted"/>
<accession>A0A7W7MAB5</accession>
<dbReference type="InterPro" id="IPR049900">
    <property type="entry name" value="PKS_mFAS_DH"/>
</dbReference>
<dbReference type="EMBL" id="JACHNB010000001">
    <property type="protein sequence ID" value="MBB4742817.1"/>
    <property type="molecule type" value="Genomic_DNA"/>
</dbReference>
<dbReference type="SMART" id="SM00826">
    <property type="entry name" value="PKS_DH"/>
    <property type="match status" value="1"/>
</dbReference>
<keyword evidence="11" id="KW-1185">Reference proteome</keyword>
<dbReference type="InterPro" id="IPR042104">
    <property type="entry name" value="PKS_dehydratase_sf"/>
</dbReference>
<dbReference type="InterPro" id="IPR020807">
    <property type="entry name" value="PKS_DH"/>
</dbReference>
<dbReference type="Pfam" id="PF00109">
    <property type="entry name" value="ketoacyl-synt"/>
    <property type="match status" value="2"/>
</dbReference>
<dbReference type="InterPro" id="IPR016039">
    <property type="entry name" value="Thiolase-like"/>
</dbReference>
<dbReference type="GO" id="GO:0071770">
    <property type="term" value="P:DIM/DIP cell wall layer assembly"/>
    <property type="evidence" value="ECO:0007669"/>
    <property type="project" value="TreeGrafter"/>
</dbReference>
<sequence length="2591" mass="273404">MSTTLPPIAIVGVGAIMPDAPDAATFWTNLTTGRYSISDVPPERWDPDLYYDPDPHAPDRTYSRIGGWVRDYDWNPLAWRLPVPPTVTAQMDEGQRWSVATARAALLDAGWPDWRVDPDRTAVILGNALGGDKHYRTLLRVQFAEVERALRAAPSFAALPEAARDRLLAEFRDPFLAGLPEITEDTMPGELTNVMAGRIANLFDLRGPNFTTDAACASGLAAMSAALHALQSGEADAVLTGGVDRNMNAGAFVKFCKIGALSATGTRPFDAGADGFVMGEGAALFVLRRLADAERDGDRIYAVLLGVGGASDGRGKGITAPNPVGQRLAVERAWQLAGIDPALATCVEAHGTSTRVGDATELASLTDVFGKAGAAPGSIALGSVKSNIGHLKAAAGAAGMVKTVLSLHEKVLPPSLHFTDPNPNVAWDSTPFRVTTELREWPEPAGGVRYAGVSAFGFGGTNFHAVLEDYVPGRHRDPGAARSFAGADLPQPVAAVTPRAPLRGAAVVGGRDDAEVLANLETLRELAAEGDAPPVQPPDPALAGAAVRVAIDFADPPDLAAKAAKAIQALRDDNAPLWKMLRAQGVFLGRGRPGKVAFLYTGQGSQYVNMLHDLREREPIVAATVAEADRVMTPLLGQPLSAYVFAEHPDAETTGRLERQLMQTEITQPAVLATDLALTRLLGAYGVRPDLVMGHSLGEYGALVAAGVLPFDAALEAVSARGREMAGLAMADNGAMAAVTAPLDEIERIVAATDGYVVVANLNSTSQAVIGGATDAVQRAIESFEAAGMTANRIPVSHAFHTAIVAPVSEPLTAVLRRFDVRPPALPIVSNVTGDFYPAGATPETIVELLGRQVASPVQFVRGLRTLYAAGARIFVEVGPKKALQGFAADVLGDDVLSLYTNHPKTGDVVSFNQALCGLYAAGLGFGETPAPATAPAPALATPPAAAQTPTEATTMTTDRYTELGKLFADVLEKGLRVYSGATPTGSPVSADPVVITGAALGLPGVPRVFDDENIARILAGQQFIDTVPHRLRRAMVDRHITRLVKPPSGDPTFVTIDSEADVIKLAGRGADVDVVTEFGVDPARDAALDRSTRLAIGAGFDALRDAGIPLVMHYKTSTLGTSLPDRWGLPEALRDDTGVIFASAFPGLDNFVQEVQDYCTDRGHRDQLAALEAVRARMRGDEPATAEIDRRIRELRHELDSDGYTFDRRFLFRTLSMGHSQFAEIIGARGPNTQINAACASTTQAVALAEDWIRAGRCRRVVVISADDATTDTLLPWLGSGFLASGAAATDDVVEDAAMPFDRRRHGMIVGMGAAALVVESADAARERGLQPICEVLGAVTANSAFHGTRLDVDHIGQVMEQLLRQAEARGVDRHAIAPSTVFVSHETYTPARGGSAAAEINALRRVFGAGADSVVITNTKGFTGHAMGAGVEDVVAVKALETGIVPPVPNFKEPDPELGQLNLSTGGAYPVRYALRLAAGFGSQIAMSLLRWTPPPDERHRSPRELGYAYRITDPAAWQRWLAAIGGGGTDLEVVQRRLRITDPGTPSVPAVTRPAPPAPQPVPVAPPEPVATTDEITEAVVGIVSQLTGYPPDLLDLDLDLEADLGVDTVKQAEVFAAVRERFGVARDDTLRLRDFPTLTHVIGWVREKTGVAVADPVPAQINPLDGTSSAPADEVTEAVVGIVSQLTGYPPDLLDLDLDLEADLGVDTVKQAEVFAAVRERFGVARDDALRLRDFPTLTHVIGWVRERTAAVPAAPVQAPPATVTGAPATTGSITRRVPVPALRPDLTGCLPTGISLGGGTRILVMPDSGGVGEALAADLRTRGAEVLVLHPGEPDQGQADFLAAGPVHGVYWLAALDDEGPLDRLDADAWHAALQSRVRALYATMRRCYEHSPFLVTGTRLGGYHGYDEAGATCPLGGAVTGFAKAYRRERPDAVVKAVDFGAGQNPSALATLLVEETLSDPGCVEVGYAGGHRWGVGLAERPFPSQHAELGPDQVFVVTGAAGSIVSAITADLAAASRSTFHLLDLTPEPDPADPDLRRYTEDRDAFKTELAARMRERGDRPTPARIERELARLERLQAALTAVQAVERAGGTAHYHQVDLTDPDAVRQALTRVRERHGRVDVLLHAAGVEISHLLPDKKPDEFALVLGVKADGLHTVLRALDGVPLGAVLAFSSIAGRFGNAGQTDYSAANDLQCKILSNVRRTRPDTRVCAIDWTAWGDIGMATRGSIPAMMAQAGVEMLPAEAGVPWVRRELASGVPDREVVVAGALGALAAEPHETGGLDPAGWPSAGACTGRVTRFSVHDGLVVESVLDPARVPFLDHHRIDGVPVLPGVMGIEAFAEAACRLAPSLHLVGADEVDFLAPVKFHRDEPRTLTVTALLRPDGAGLAAECRLSTERTLPGADRPQRTVHFTGTIRLAAEPSVLEPAKTPVPGPGDAGTLTPADVYRLYFHGPAYQVVEDAWPVGAGAAARYAADLPPATGEPTLTAARLLELCFQTAGLVEAGHEGRLALPRHVGAMRLSAAPAERAGLLAVVEPDGSGGFDAQVVDGDTVVLSVRGYRSVPLPDTPPAEVIAPIQSILRRG</sequence>
<dbReference type="GO" id="GO:0004315">
    <property type="term" value="F:3-oxoacyl-[acyl-carrier-protein] synthase activity"/>
    <property type="evidence" value="ECO:0007669"/>
    <property type="project" value="InterPro"/>
</dbReference>
<dbReference type="PANTHER" id="PTHR43775">
    <property type="entry name" value="FATTY ACID SYNTHASE"/>
    <property type="match status" value="1"/>
</dbReference>
<dbReference type="Pfam" id="PF02801">
    <property type="entry name" value="Ketoacyl-synt_C"/>
    <property type="match status" value="2"/>
</dbReference>
<dbReference type="Gene3D" id="3.10.129.110">
    <property type="entry name" value="Polyketide synthase dehydratase"/>
    <property type="match status" value="1"/>
</dbReference>
<gene>
    <name evidence="10" type="ORF">BJY16_006276</name>
</gene>
<dbReference type="GO" id="GO:0004312">
    <property type="term" value="F:fatty acid synthase activity"/>
    <property type="evidence" value="ECO:0007669"/>
    <property type="project" value="TreeGrafter"/>
</dbReference>
<evidence type="ECO:0000256" key="3">
    <source>
        <dbReference type="ARBA" id="ARBA00022679"/>
    </source>
</evidence>
<keyword evidence="1" id="KW-0596">Phosphopantetheine</keyword>
<evidence type="ECO:0000256" key="1">
    <source>
        <dbReference type="ARBA" id="ARBA00022450"/>
    </source>
</evidence>
<dbReference type="CDD" id="cd08953">
    <property type="entry name" value="KR_2_SDR_x"/>
    <property type="match status" value="1"/>
</dbReference>
<dbReference type="Pfam" id="PF08659">
    <property type="entry name" value="KR"/>
    <property type="match status" value="1"/>
</dbReference>